<reference evidence="2 3" key="1">
    <citation type="submission" date="2016-10" db="EMBL/GenBank/DDBJ databases">
        <authorList>
            <person name="de Groot N.N."/>
        </authorList>
    </citation>
    <scope>NUCLEOTIDE SEQUENCE [LARGE SCALE GENOMIC DNA]</scope>
    <source>
        <strain evidence="2 3">DSM 13305</strain>
    </source>
</reference>
<organism evidence="2 3">
    <name type="scientific">Propionispora vibrioides</name>
    <dbReference type="NCBI Taxonomy" id="112903"/>
    <lineage>
        <taxon>Bacteria</taxon>
        <taxon>Bacillati</taxon>
        <taxon>Bacillota</taxon>
        <taxon>Negativicutes</taxon>
        <taxon>Selenomonadales</taxon>
        <taxon>Sporomusaceae</taxon>
        <taxon>Propionispora</taxon>
    </lineage>
</organism>
<sequence>MENDYNDKSMQVIDTNSMQWQEHYSKTAGKMMYKNLLVQDQETGMKVEKICYPRGFITKWHYHNCAHGIYVLEGTLKTHDGCYGPGSFVWFPEKSLAEHGATEEADVVVLFITNKLFDINYVDK</sequence>
<evidence type="ECO:0000259" key="1">
    <source>
        <dbReference type="Pfam" id="PF12973"/>
    </source>
</evidence>
<keyword evidence="3" id="KW-1185">Reference proteome</keyword>
<dbReference type="Pfam" id="PF12973">
    <property type="entry name" value="Cupin_7"/>
    <property type="match status" value="1"/>
</dbReference>
<dbReference type="AlphaFoldDB" id="A0A1H8Y4V9"/>
<name>A0A1H8Y4V9_9FIRM</name>
<protein>
    <submittedName>
        <fullName evidence="2">ChrR Cupin-like domain-containing protein</fullName>
    </submittedName>
</protein>
<dbReference type="STRING" id="112903.SAMN04490178_14220"/>
<gene>
    <name evidence="2" type="ORF">SAMN04490178_14220</name>
</gene>
<feature type="domain" description="ChrR-like cupin" evidence="1">
    <location>
        <begin position="9"/>
        <end position="112"/>
    </location>
</feature>
<dbReference type="RefSeq" id="WP_218140748.1">
    <property type="nucleotide sequence ID" value="NZ_FODY01000042.1"/>
</dbReference>
<dbReference type="EMBL" id="FODY01000042">
    <property type="protein sequence ID" value="SEP47031.1"/>
    <property type="molecule type" value="Genomic_DNA"/>
</dbReference>
<evidence type="ECO:0000313" key="2">
    <source>
        <dbReference type="EMBL" id="SEP47031.1"/>
    </source>
</evidence>
<evidence type="ECO:0000313" key="3">
    <source>
        <dbReference type="Proteomes" id="UP000198847"/>
    </source>
</evidence>
<dbReference type="Gene3D" id="2.60.120.10">
    <property type="entry name" value="Jelly Rolls"/>
    <property type="match status" value="1"/>
</dbReference>
<proteinExistence type="predicted"/>
<dbReference type="SUPFAM" id="SSF51182">
    <property type="entry name" value="RmlC-like cupins"/>
    <property type="match status" value="1"/>
</dbReference>
<dbReference type="InterPro" id="IPR025979">
    <property type="entry name" value="ChrR-like_cupin_dom"/>
</dbReference>
<dbReference type="InterPro" id="IPR011051">
    <property type="entry name" value="RmlC_Cupin_sf"/>
</dbReference>
<accession>A0A1H8Y4V9</accession>
<dbReference type="Proteomes" id="UP000198847">
    <property type="component" value="Unassembled WGS sequence"/>
</dbReference>
<dbReference type="InterPro" id="IPR014710">
    <property type="entry name" value="RmlC-like_jellyroll"/>
</dbReference>